<comment type="caution">
    <text evidence="7">The sequence shown here is derived from an EMBL/GenBank/DDBJ whole genome shotgun (WGS) entry which is preliminary data.</text>
</comment>
<dbReference type="InterPro" id="IPR008928">
    <property type="entry name" value="6-hairpin_glycosidase_sf"/>
</dbReference>
<dbReference type="AlphaFoldDB" id="A0A848GEB8"/>
<dbReference type="GO" id="GO:0000224">
    <property type="term" value="F:peptide-N4-(N-acetyl-beta-glucosaminyl)asparagine amidase activity"/>
    <property type="evidence" value="ECO:0007669"/>
    <property type="project" value="TreeGrafter"/>
</dbReference>
<dbReference type="SUPFAM" id="SSF48208">
    <property type="entry name" value="Six-hairpin glycosidases"/>
    <property type="match status" value="1"/>
</dbReference>
<proteinExistence type="predicted"/>
<dbReference type="FunFam" id="3.30.2080.10:FF:000001">
    <property type="entry name" value="Alpha-1,2-mannosidase subfamily"/>
    <property type="match status" value="1"/>
</dbReference>
<gene>
    <name evidence="7" type="ORF">HHL17_04090</name>
</gene>
<keyword evidence="7" id="KW-0378">Hydrolase</keyword>
<dbReference type="GO" id="GO:0030246">
    <property type="term" value="F:carbohydrate binding"/>
    <property type="evidence" value="ECO:0007669"/>
    <property type="project" value="InterPro"/>
</dbReference>
<dbReference type="Proteomes" id="UP000583266">
    <property type="component" value="Unassembled WGS sequence"/>
</dbReference>
<feature type="signal peptide" evidence="4">
    <location>
        <begin position="1"/>
        <end position="25"/>
    </location>
</feature>
<evidence type="ECO:0000313" key="7">
    <source>
        <dbReference type="EMBL" id="NML36366.1"/>
    </source>
</evidence>
<dbReference type="Gene3D" id="2.70.98.10">
    <property type="match status" value="1"/>
</dbReference>
<dbReference type="PANTHER" id="PTHR12143:SF39">
    <property type="entry name" value="SECRETED PROTEIN"/>
    <property type="match status" value="1"/>
</dbReference>
<dbReference type="GO" id="GO:0005829">
    <property type="term" value="C:cytosol"/>
    <property type="evidence" value="ECO:0007669"/>
    <property type="project" value="TreeGrafter"/>
</dbReference>
<dbReference type="PANTHER" id="PTHR12143">
    <property type="entry name" value="PEPTIDE N-GLYCANASE PNGASE -RELATED"/>
    <property type="match status" value="1"/>
</dbReference>
<dbReference type="InterPro" id="IPR012939">
    <property type="entry name" value="Glyco_hydro_92"/>
</dbReference>
<dbReference type="FunFam" id="1.20.1610.10:FF:000001">
    <property type="entry name" value="Putative alpha-1,2-mannosidase"/>
    <property type="match status" value="1"/>
</dbReference>
<evidence type="ECO:0000259" key="6">
    <source>
        <dbReference type="Pfam" id="PF17678"/>
    </source>
</evidence>
<feature type="chain" id="PRO_5033037427" evidence="4">
    <location>
        <begin position="26"/>
        <end position="763"/>
    </location>
</feature>
<dbReference type="Pfam" id="PF17678">
    <property type="entry name" value="Glyco_hydro_92N"/>
    <property type="match status" value="1"/>
</dbReference>
<name>A0A848GEB8_9BACT</name>
<accession>A0A848GEB8</accession>
<evidence type="ECO:0000256" key="2">
    <source>
        <dbReference type="ARBA" id="ARBA00011245"/>
    </source>
</evidence>
<keyword evidence="8" id="KW-1185">Reference proteome</keyword>
<evidence type="ECO:0000256" key="3">
    <source>
        <dbReference type="ARBA" id="ARBA00022837"/>
    </source>
</evidence>
<dbReference type="InterPro" id="IPR005887">
    <property type="entry name" value="GH92_a_mannosidase_put"/>
</dbReference>
<dbReference type="GO" id="GO:0006516">
    <property type="term" value="P:glycoprotein catabolic process"/>
    <property type="evidence" value="ECO:0007669"/>
    <property type="project" value="TreeGrafter"/>
</dbReference>
<keyword evidence="3" id="KW-0106">Calcium</keyword>
<reference evidence="7 8" key="1">
    <citation type="submission" date="2020-04" db="EMBL/GenBank/DDBJ databases">
        <title>Chitinophaga sp. G-6-1-13 sp. nov., isolated from soil.</title>
        <authorList>
            <person name="Dahal R.H."/>
            <person name="Chaudhary D.K."/>
        </authorList>
    </citation>
    <scope>NUCLEOTIDE SEQUENCE [LARGE SCALE GENOMIC DNA]</scope>
    <source>
        <strain evidence="7 8">G-6-1-13</strain>
    </source>
</reference>
<evidence type="ECO:0000256" key="1">
    <source>
        <dbReference type="ARBA" id="ARBA00001913"/>
    </source>
</evidence>
<dbReference type="EMBL" id="JABBGC010000001">
    <property type="protein sequence ID" value="NML36366.1"/>
    <property type="molecule type" value="Genomic_DNA"/>
</dbReference>
<dbReference type="NCBIfam" id="TIGR01180">
    <property type="entry name" value="aman2_put"/>
    <property type="match status" value="1"/>
</dbReference>
<dbReference type="InterPro" id="IPR014718">
    <property type="entry name" value="GH-type_carb-bd"/>
</dbReference>
<dbReference type="InterPro" id="IPR050883">
    <property type="entry name" value="PNGase"/>
</dbReference>
<dbReference type="InterPro" id="IPR041371">
    <property type="entry name" value="GH92_N"/>
</dbReference>
<organism evidence="7 8">
    <name type="scientific">Chitinophaga fulva</name>
    <dbReference type="NCBI Taxonomy" id="2728842"/>
    <lineage>
        <taxon>Bacteria</taxon>
        <taxon>Pseudomonadati</taxon>
        <taxon>Bacteroidota</taxon>
        <taxon>Chitinophagia</taxon>
        <taxon>Chitinophagales</taxon>
        <taxon>Chitinophagaceae</taxon>
        <taxon>Chitinophaga</taxon>
    </lineage>
</organism>
<evidence type="ECO:0000313" key="8">
    <source>
        <dbReference type="Proteomes" id="UP000583266"/>
    </source>
</evidence>
<comment type="cofactor">
    <cofactor evidence="1">
        <name>Ca(2+)</name>
        <dbReference type="ChEBI" id="CHEBI:29108"/>
    </cofactor>
</comment>
<feature type="domain" description="Glycosyl hydrolase family 92 N-terminal" evidence="6">
    <location>
        <begin position="45"/>
        <end position="277"/>
    </location>
</feature>
<protein>
    <submittedName>
        <fullName evidence="7">Glycoside hydrolase family 92 protein</fullName>
    </submittedName>
</protein>
<dbReference type="RefSeq" id="WP_169223501.1">
    <property type="nucleotide sequence ID" value="NZ_JABBGC010000001.1"/>
</dbReference>
<feature type="domain" description="Glycosyl hydrolase family 92" evidence="5">
    <location>
        <begin position="283"/>
        <end position="745"/>
    </location>
</feature>
<sequence length="763" mass="84503">MNMGFRIGGALTLSALMLNGTQASAQVKQAKTAKGFIESRSVAAVDPYIGSGGHGHVFVGASVPYGAVQVGPTNIVKGWDWCSGYHYSDSVVIGFSQMHLSGTGIGDLGDVLIMPYTGKVRTNRGTQENPTSGYGSHYSHAREKARPGYYAVKLDDYNIDVELTASERVALHQYTFPKNEPANIIIDLKEGIGWDAPVETFIRKVDDYTLEGYRYSKGWAEDQRVWFAIKSNVPVKQFQVFEGDNKQEGISLKGKAVKGVISFEKSPGQVMLKVGISPVSSANALANINAEMQGWDFAKAVNSANAKWDKELSKVDIQTKNEAARRVFYTALYHTMIDPALFNDHDGSYRGTDKKVYPNPGFDNYSVFSLWDIYRSAAPLSTILHPEKVNSFVNSMITIHKQQGKLPVWPLMGSETNCMVGYHAVPPIVDAYLKGFTGFNAEDAFAAMKATSMRDDLGVKYVKERGYIPADKEYESVSKALEYAIDDWCIAAMAKKMGKKEDYEYYKKRAAYYKNYFDSTIKFVRPRMSDGSFKTPYDPFNSIHEKGDFTEGNGWQYTWLVPQDVEGLINLMGGDEAFTRKLDSLFTAKGDMGAEASNDISGLIGMYAHGNEPSHHVTYMYAFAGNQWKTAEKVRQVMKDFYFDRPEGLAGNEDCGAMSSWYVFSSLGFYPVNPANGVYVMGSPLFDKATVKLQGGKTFTVQTINNSKENIYIQSVTLNGKPYTKSFITHQDLAKGGTMVVTMGNKPNVNFGKAVADRPANNL</sequence>
<dbReference type="Gene3D" id="3.30.2080.10">
    <property type="entry name" value="GH92 mannosidase domain"/>
    <property type="match status" value="1"/>
</dbReference>
<comment type="subunit">
    <text evidence="2">Monomer.</text>
</comment>
<dbReference type="Pfam" id="PF07971">
    <property type="entry name" value="Glyco_hydro_92"/>
    <property type="match status" value="1"/>
</dbReference>
<dbReference type="GO" id="GO:0005975">
    <property type="term" value="P:carbohydrate metabolic process"/>
    <property type="evidence" value="ECO:0007669"/>
    <property type="project" value="InterPro"/>
</dbReference>
<evidence type="ECO:0000256" key="4">
    <source>
        <dbReference type="SAM" id="SignalP"/>
    </source>
</evidence>
<evidence type="ECO:0000259" key="5">
    <source>
        <dbReference type="Pfam" id="PF07971"/>
    </source>
</evidence>
<keyword evidence="4" id="KW-0732">Signal</keyword>
<dbReference type="Gene3D" id="1.20.1610.10">
    <property type="entry name" value="alpha-1,2-mannosidases domains"/>
    <property type="match status" value="1"/>
</dbReference>
<dbReference type="Gene3D" id="1.20.1050.60">
    <property type="entry name" value="alpha-1,2-mannosidase"/>
    <property type="match status" value="1"/>
</dbReference>